<dbReference type="RefSeq" id="WP_303493788.1">
    <property type="nucleotide sequence ID" value="NZ_JAUOPB010000015.1"/>
</dbReference>
<accession>A0AAW7XDL6</accession>
<gene>
    <name evidence="2" type="ORF">Q4521_18640</name>
</gene>
<evidence type="ECO:0000313" key="2">
    <source>
        <dbReference type="EMBL" id="MDO6424512.1"/>
    </source>
</evidence>
<protein>
    <recommendedName>
        <fullName evidence="4">TPR repeat</fullName>
    </recommendedName>
</protein>
<dbReference type="InterPro" id="IPR011990">
    <property type="entry name" value="TPR-like_helical_dom_sf"/>
</dbReference>
<feature type="signal peptide" evidence="1">
    <location>
        <begin position="1"/>
        <end position="29"/>
    </location>
</feature>
<evidence type="ECO:0008006" key="4">
    <source>
        <dbReference type="Google" id="ProtNLM"/>
    </source>
</evidence>
<dbReference type="Proteomes" id="UP001169760">
    <property type="component" value="Unassembled WGS sequence"/>
</dbReference>
<sequence length="448" mass="50867">MKNKYTNTLSRAVTIAATVLALSSCGTNAPKQDTPAFKKPLTAFDYFDMGAEQYNRWEQTEQLMPLLLAEKLFAKSLAMQPDNINIQQAHYDTLMWASFWKNDYSEQEVEAAFNALNPLIRQDVSPPAKISYARLSGDASADTLIPILFRAIQQQPRNAHTWKELSEQYAEKEHDWMAVAAAEHAVKYALDDPENNQRLAYAINGVIESRACNFEQKPLLKRSAYYGAKAAAADKENADTAGLVGLQYLRLGLHPLAHKFAAQAYSLEQDAWNGSLLIDTYLNLNKYQEAAELAQTLLSNGLKYAEPYRDFALYKASTGHWDEASLEYRELVKKDPENIYYNLIANWLQSISNDTPLPLMLENVQLNNDWEELLYNYLTAEKAPATTPVDQAKDVCELADAHFYTAMRFWRDGDKAKTQQHLKLARKQGATWFQEHFWAGVLLKALPM</sequence>
<dbReference type="PROSITE" id="PS51257">
    <property type="entry name" value="PROKAR_LIPOPROTEIN"/>
    <property type="match status" value="1"/>
</dbReference>
<comment type="caution">
    <text evidence="2">The sequence shown here is derived from an EMBL/GenBank/DDBJ whole genome shotgun (WGS) entry which is preliminary data.</text>
</comment>
<reference evidence="2" key="1">
    <citation type="submission" date="2023-07" db="EMBL/GenBank/DDBJ databases">
        <title>Genome content predicts the carbon catabolic preferences of heterotrophic bacteria.</title>
        <authorList>
            <person name="Gralka M."/>
        </authorList>
    </citation>
    <scope>NUCLEOTIDE SEQUENCE</scope>
    <source>
        <strain evidence="2">I3M17_2</strain>
    </source>
</reference>
<evidence type="ECO:0000313" key="3">
    <source>
        <dbReference type="Proteomes" id="UP001169760"/>
    </source>
</evidence>
<proteinExistence type="predicted"/>
<feature type="chain" id="PRO_5043386957" description="TPR repeat" evidence="1">
    <location>
        <begin position="30"/>
        <end position="448"/>
    </location>
</feature>
<dbReference type="SUPFAM" id="SSF48452">
    <property type="entry name" value="TPR-like"/>
    <property type="match status" value="1"/>
</dbReference>
<keyword evidence="1" id="KW-0732">Signal</keyword>
<dbReference type="EMBL" id="JAUOPB010000015">
    <property type="protein sequence ID" value="MDO6424512.1"/>
    <property type="molecule type" value="Genomic_DNA"/>
</dbReference>
<dbReference type="AlphaFoldDB" id="A0AAW7XDL6"/>
<name>A0AAW7XDL6_9GAMM</name>
<evidence type="ECO:0000256" key="1">
    <source>
        <dbReference type="SAM" id="SignalP"/>
    </source>
</evidence>
<dbReference type="Gene3D" id="1.25.40.10">
    <property type="entry name" value="Tetratricopeptide repeat domain"/>
    <property type="match status" value="2"/>
</dbReference>
<organism evidence="2 3">
    <name type="scientific">Saccharophagus degradans</name>
    <dbReference type="NCBI Taxonomy" id="86304"/>
    <lineage>
        <taxon>Bacteria</taxon>
        <taxon>Pseudomonadati</taxon>
        <taxon>Pseudomonadota</taxon>
        <taxon>Gammaproteobacteria</taxon>
        <taxon>Cellvibrionales</taxon>
        <taxon>Cellvibrionaceae</taxon>
        <taxon>Saccharophagus</taxon>
    </lineage>
</organism>